<feature type="domain" description="Tyrosine specific protein phosphatases" evidence="5">
    <location>
        <begin position="127"/>
        <end position="220"/>
    </location>
</feature>
<dbReference type="SUPFAM" id="SSF52799">
    <property type="entry name" value="(Phosphotyrosine protein) phosphatases II"/>
    <property type="match status" value="1"/>
</dbReference>
<feature type="region of interest" description="Disordered" evidence="3">
    <location>
        <begin position="1"/>
        <end position="70"/>
    </location>
</feature>
<evidence type="ECO:0000256" key="3">
    <source>
        <dbReference type="SAM" id="MobiDB-lite"/>
    </source>
</evidence>
<name>A0A7S4CDR9_9EUGL</name>
<dbReference type="Pfam" id="PF00782">
    <property type="entry name" value="DSPc"/>
    <property type="match status" value="1"/>
</dbReference>
<dbReference type="PROSITE" id="PS50054">
    <property type="entry name" value="TYR_PHOSPHATASE_DUAL"/>
    <property type="match status" value="1"/>
</dbReference>
<accession>A0A7S4CDR9</accession>
<evidence type="ECO:0000259" key="5">
    <source>
        <dbReference type="PROSITE" id="PS50056"/>
    </source>
</evidence>
<evidence type="ECO:0000256" key="2">
    <source>
        <dbReference type="ARBA" id="ARBA00022912"/>
    </source>
</evidence>
<dbReference type="InterPro" id="IPR029021">
    <property type="entry name" value="Prot-tyrosine_phosphatase-like"/>
</dbReference>
<dbReference type="CDD" id="cd14498">
    <property type="entry name" value="DSP"/>
    <property type="match status" value="1"/>
</dbReference>
<feature type="domain" description="Tyrosine-protein phosphatase" evidence="4">
    <location>
        <begin position="85"/>
        <end position="225"/>
    </location>
</feature>
<protein>
    <recommendedName>
        <fullName evidence="7">Protein-serine/threonine phosphatase</fullName>
    </recommendedName>
</protein>
<dbReference type="GO" id="GO:0008579">
    <property type="term" value="F:JUN kinase phosphatase activity"/>
    <property type="evidence" value="ECO:0007669"/>
    <property type="project" value="TreeGrafter"/>
</dbReference>
<dbReference type="EMBL" id="HBJA01014534">
    <property type="protein sequence ID" value="CAE0793492.1"/>
    <property type="molecule type" value="Transcribed_RNA"/>
</dbReference>
<keyword evidence="2" id="KW-0904">Protein phosphatase</keyword>
<dbReference type="GO" id="GO:0005737">
    <property type="term" value="C:cytoplasm"/>
    <property type="evidence" value="ECO:0007669"/>
    <property type="project" value="TreeGrafter"/>
</dbReference>
<evidence type="ECO:0008006" key="7">
    <source>
        <dbReference type="Google" id="ProtNLM"/>
    </source>
</evidence>
<proteinExistence type="predicted"/>
<evidence type="ECO:0000259" key="4">
    <source>
        <dbReference type="PROSITE" id="PS50054"/>
    </source>
</evidence>
<feature type="compositionally biased region" description="Basic and acidic residues" evidence="3">
    <location>
        <begin position="1"/>
        <end position="47"/>
    </location>
</feature>
<dbReference type="AlphaFoldDB" id="A0A7S4CDR9"/>
<evidence type="ECO:0000313" key="6">
    <source>
        <dbReference type="EMBL" id="CAE0793492.1"/>
    </source>
</evidence>
<organism evidence="6">
    <name type="scientific">Eutreptiella gymnastica</name>
    <dbReference type="NCBI Taxonomy" id="73025"/>
    <lineage>
        <taxon>Eukaryota</taxon>
        <taxon>Discoba</taxon>
        <taxon>Euglenozoa</taxon>
        <taxon>Euglenida</taxon>
        <taxon>Spirocuta</taxon>
        <taxon>Euglenophyceae</taxon>
        <taxon>Eutreptiales</taxon>
        <taxon>Eutreptiaceae</taxon>
        <taxon>Eutreptiella</taxon>
    </lineage>
</organism>
<evidence type="ECO:0000256" key="1">
    <source>
        <dbReference type="ARBA" id="ARBA00022801"/>
    </source>
</evidence>
<sequence length="250" mass="28454">MNDRPLRMLCREENRMRNEVKESERQDRKRVDCPWRDTQKPRQKVDSPWRGTQKQATTSASERPPTVQARCPAPQIVPSYRQMDSMHEVRPGLFIGSMAAARDKALLRKHRITHVLTMNGVPPVFPKDFTYEVKKTNDADRRLLLQYLPTNLQFISGALTTGGCVFVHCERGVNRSGSMIVAYLMWNEGLNFEQALAEARAARRCINPRPGMVAQLQQYECTLHAMTKTHHESDANKSSVDAGGECATTR</sequence>
<feature type="compositionally biased region" description="Polar residues" evidence="3">
    <location>
        <begin position="50"/>
        <end position="61"/>
    </location>
</feature>
<reference evidence="6" key="1">
    <citation type="submission" date="2021-01" db="EMBL/GenBank/DDBJ databases">
        <authorList>
            <person name="Corre E."/>
            <person name="Pelletier E."/>
            <person name="Niang G."/>
            <person name="Scheremetjew M."/>
            <person name="Finn R."/>
            <person name="Kale V."/>
            <person name="Holt S."/>
            <person name="Cochrane G."/>
            <person name="Meng A."/>
            <person name="Brown T."/>
            <person name="Cohen L."/>
        </authorList>
    </citation>
    <scope>NUCLEOTIDE SEQUENCE</scope>
    <source>
        <strain evidence="6">CCMP1594</strain>
    </source>
</reference>
<gene>
    <name evidence="6" type="ORF">EGYM00163_LOCUS4609</name>
</gene>
<dbReference type="PANTHER" id="PTHR46377:SF1">
    <property type="entry name" value="DUAL SPECIFICITY PROTEIN PHOSPHATASE 19"/>
    <property type="match status" value="1"/>
</dbReference>
<dbReference type="PROSITE" id="PS00383">
    <property type="entry name" value="TYR_PHOSPHATASE_1"/>
    <property type="match status" value="1"/>
</dbReference>
<dbReference type="PROSITE" id="PS50056">
    <property type="entry name" value="TYR_PHOSPHATASE_2"/>
    <property type="match status" value="1"/>
</dbReference>
<dbReference type="PANTHER" id="PTHR46377">
    <property type="entry name" value="DUAL SPECIFICITY PROTEIN PHOSPHATASE 19"/>
    <property type="match status" value="1"/>
</dbReference>
<dbReference type="InterPro" id="IPR000387">
    <property type="entry name" value="Tyr_Pase_dom"/>
</dbReference>
<dbReference type="InterPro" id="IPR016130">
    <property type="entry name" value="Tyr_Pase_AS"/>
</dbReference>
<dbReference type="Gene3D" id="3.90.190.10">
    <property type="entry name" value="Protein tyrosine phosphatase superfamily"/>
    <property type="match status" value="1"/>
</dbReference>
<dbReference type="SMART" id="SM00404">
    <property type="entry name" value="PTPc_motif"/>
    <property type="match status" value="1"/>
</dbReference>
<dbReference type="SMART" id="SM00195">
    <property type="entry name" value="DSPc"/>
    <property type="match status" value="1"/>
</dbReference>
<dbReference type="InterPro" id="IPR000340">
    <property type="entry name" value="Dual-sp_phosphatase_cat-dom"/>
</dbReference>
<dbReference type="InterPro" id="IPR020422">
    <property type="entry name" value="TYR_PHOSPHATASE_DUAL_dom"/>
</dbReference>
<keyword evidence="1" id="KW-0378">Hydrolase</keyword>
<feature type="region of interest" description="Disordered" evidence="3">
    <location>
        <begin position="230"/>
        <end position="250"/>
    </location>
</feature>
<dbReference type="InterPro" id="IPR003595">
    <property type="entry name" value="Tyr_Pase_cat"/>
</dbReference>